<comment type="caution">
    <text evidence="4">The sequence shown here is derived from an EMBL/GenBank/DDBJ whole genome shotgun (WGS) entry which is preliminary data.</text>
</comment>
<dbReference type="NCBIfam" id="TIGR00756">
    <property type="entry name" value="PPR"/>
    <property type="match status" value="6"/>
</dbReference>
<dbReference type="InterPro" id="IPR046960">
    <property type="entry name" value="PPR_At4g14850-like_plant"/>
</dbReference>
<dbReference type="GO" id="GO:0003723">
    <property type="term" value="F:RNA binding"/>
    <property type="evidence" value="ECO:0007669"/>
    <property type="project" value="InterPro"/>
</dbReference>
<dbReference type="Gene3D" id="1.25.40.10">
    <property type="entry name" value="Tetratricopeptide repeat domain"/>
    <property type="match status" value="4"/>
</dbReference>
<evidence type="ECO:0000313" key="4">
    <source>
        <dbReference type="EMBL" id="KAK6926607.1"/>
    </source>
</evidence>
<dbReference type="FunFam" id="1.25.40.10:FF:000031">
    <property type="entry name" value="Pentatricopeptide repeat-containing protein mitochondrial"/>
    <property type="match status" value="1"/>
</dbReference>
<evidence type="ECO:0000256" key="2">
    <source>
        <dbReference type="ARBA" id="ARBA00022737"/>
    </source>
</evidence>
<protein>
    <submittedName>
        <fullName evidence="4">Pentatricopeptide repeat</fullName>
    </submittedName>
</protein>
<dbReference type="Proteomes" id="UP001370490">
    <property type="component" value="Unassembled WGS sequence"/>
</dbReference>
<sequence length="664" mass="74160">MNLRHIRTRLKELQFPQSLKTCIAFLQTPHGLAYDPDTPPIIDAHNAFEEILQRDQTYYNSLLFYYSRENQNSEAINLFLDLHRSFKFDGFSLSCVLKACACLCEQIVGKQIHGHCIKSGFVEDNGLVSTSFVGNSLINMYSKCGLIRDAFDVFDGMENKDAVSWNSMISGFVTNGLDYEALKLFCGMRLANVKLTEAVFVAMLKSCTKLKELSLARQLHCRLLKGGFEFYRNSRIALMVAYSKCNNMDDALLLFTSMHENWNVVSWTAMITGYLQNGNAKQSAELFCGMSREGIRPNHFTYSVILTADLAISPSQIHAQVVKTNYENIPSVGTALLDAYVKTGNVEEAAKVFEVIEEKDVVAWSAMLAGYAQVGDTEGAVNVFCQLAKEGVDPNEFTFSSVINACAGPMAAAEQGKQFHACSIKAGFSYSLCVSSALVTMYAKRGNIASANDVFKRQRERDLVSWNSMISGYAQHGDGKKALAIFEEMQKENWELDAITFIGVITACTHTGLVDEDVHAKHVASCQANEKLLASSALAAKCSHICWSYNSEEFALASLKERVLLELVIGSYFYKKAVKAKLTAYKGDLFSDKHRLESRQAILNSEGTSASSLPHQTFVSQHEEEKTSHESIVDEKRKQLSCLWAQMQWQRKGRARNFFWLKAV</sequence>
<dbReference type="Pfam" id="PF13041">
    <property type="entry name" value="PPR_2"/>
    <property type="match status" value="3"/>
</dbReference>
<dbReference type="PANTHER" id="PTHR47926:SF538">
    <property type="entry name" value="WHIM2 DOMAIN-CONTAINING PROTEIN"/>
    <property type="match status" value="1"/>
</dbReference>
<dbReference type="InterPro" id="IPR011990">
    <property type="entry name" value="TPR-like_helical_dom_sf"/>
</dbReference>
<evidence type="ECO:0000256" key="3">
    <source>
        <dbReference type="PROSITE-ProRule" id="PRU00708"/>
    </source>
</evidence>
<feature type="repeat" description="PPR" evidence="3">
    <location>
        <begin position="462"/>
        <end position="496"/>
    </location>
</feature>
<dbReference type="InterPro" id="IPR002885">
    <property type="entry name" value="PPR_rpt"/>
</dbReference>
<name>A0AAN8VFN7_9MAGN</name>
<keyword evidence="2" id="KW-0677">Repeat</keyword>
<evidence type="ECO:0000313" key="5">
    <source>
        <dbReference type="Proteomes" id="UP001370490"/>
    </source>
</evidence>
<dbReference type="PANTHER" id="PTHR47926">
    <property type="entry name" value="PENTATRICOPEPTIDE REPEAT-CONTAINING PROTEIN"/>
    <property type="match status" value="1"/>
</dbReference>
<dbReference type="PROSITE" id="PS51375">
    <property type="entry name" value="PPR"/>
    <property type="match status" value="4"/>
</dbReference>
<proteinExistence type="inferred from homology"/>
<feature type="repeat" description="PPR" evidence="3">
    <location>
        <begin position="263"/>
        <end position="297"/>
    </location>
</feature>
<keyword evidence="5" id="KW-1185">Reference proteome</keyword>
<dbReference type="GO" id="GO:0009451">
    <property type="term" value="P:RNA modification"/>
    <property type="evidence" value="ECO:0007669"/>
    <property type="project" value="InterPro"/>
</dbReference>
<feature type="repeat" description="PPR" evidence="3">
    <location>
        <begin position="161"/>
        <end position="195"/>
    </location>
</feature>
<dbReference type="FunFam" id="1.25.40.10:FF:000382">
    <property type="entry name" value="Pentatricopeptide repeat-containing protein"/>
    <property type="match status" value="1"/>
</dbReference>
<dbReference type="FunFam" id="1.25.40.10:FF:000201">
    <property type="entry name" value="Pentatricopeptide repeat-containing protein mitochondrial"/>
    <property type="match status" value="1"/>
</dbReference>
<feature type="repeat" description="PPR" evidence="3">
    <location>
        <begin position="360"/>
        <end position="394"/>
    </location>
</feature>
<dbReference type="Pfam" id="PF01535">
    <property type="entry name" value="PPR"/>
    <property type="match status" value="3"/>
</dbReference>
<dbReference type="AlphaFoldDB" id="A0AAN8VFN7"/>
<dbReference type="EMBL" id="JBAMMX010000015">
    <property type="protein sequence ID" value="KAK6926607.1"/>
    <property type="molecule type" value="Genomic_DNA"/>
</dbReference>
<accession>A0AAN8VFN7</accession>
<reference evidence="4 5" key="1">
    <citation type="submission" date="2023-12" db="EMBL/GenBank/DDBJ databases">
        <title>A high-quality genome assembly for Dillenia turbinata (Dilleniales).</title>
        <authorList>
            <person name="Chanderbali A."/>
        </authorList>
    </citation>
    <scope>NUCLEOTIDE SEQUENCE [LARGE SCALE GENOMIC DNA]</scope>
    <source>
        <strain evidence="4">LSX21</strain>
        <tissue evidence="4">Leaf</tissue>
    </source>
</reference>
<organism evidence="4 5">
    <name type="scientific">Dillenia turbinata</name>
    <dbReference type="NCBI Taxonomy" id="194707"/>
    <lineage>
        <taxon>Eukaryota</taxon>
        <taxon>Viridiplantae</taxon>
        <taxon>Streptophyta</taxon>
        <taxon>Embryophyta</taxon>
        <taxon>Tracheophyta</taxon>
        <taxon>Spermatophyta</taxon>
        <taxon>Magnoliopsida</taxon>
        <taxon>eudicotyledons</taxon>
        <taxon>Gunneridae</taxon>
        <taxon>Pentapetalae</taxon>
        <taxon>Dilleniales</taxon>
        <taxon>Dilleniaceae</taxon>
        <taxon>Dillenia</taxon>
    </lineage>
</organism>
<gene>
    <name evidence="4" type="ORF">RJ641_008326</name>
</gene>
<evidence type="ECO:0000256" key="1">
    <source>
        <dbReference type="ARBA" id="ARBA00006643"/>
    </source>
</evidence>
<comment type="similarity">
    <text evidence="1">Belongs to the PPR family. PCMP-H subfamily.</text>
</comment>